<dbReference type="InterPro" id="IPR029069">
    <property type="entry name" value="HotDog_dom_sf"/>
</dbReference>
<dbReference type="GO" id="GO:0005829">
    <property type="term" value="C:cytosol"/>
    <property type="evidence" value="ECO:0007669"/>
    <property type="project" value="TreeGrafter"/>
</dbReference>
<sequence>MTDPTPLTPGTTFEHATTVTVLETAADRVVARATLGPANHTPWGIVHGGTYASFVETVASVGASAAVAGRGQVAVGLSNATHFLRALTAGEVTVTGEPVFQGRTHQLWQVRVVDEEDRLVAHGEVRLQNIDPPGAR</sequence>
<dbReference type="Proteomes" id="UP000317893">
    <property type="component" value="Unassembled WGS sequence"/>
</dbReference>
<proteinExistence type="inferred from homology"/>
<keyword evidence="5" id="KW-1185">Reference proteome</keyword>
<accession>A0A542E049</accession>
<comment type="caution">
    <text evidence="4">The sequence shown here is derived from an EMBL/GenBank/DDBJ whole genome shotgun (WGS) entry which is preliminary data.</text>
</comment>
<reference evidence="4 5" key="1">
    <citation type="submission" date="2019-06" db="EMBL/GenBank/DDBJ databases">
        <title>Sequencing the genomes of 1000 actinobacteria strains.</title>
        <authorList>
            <person name="Klenk H.-P."/>
        </authorList>
    </citation>
    <scope>NUCLEOTIDE SEQUENCE [LARGE SCALE GENOMIC DNA]</scope>
    <source>
        <strain evidence="4 5">DSM 18607</strain>
    </source>
</reference>
<dbReference type="CDD" id="cd03443">
    <property type="entry name" value="PaaI_thioesterase"/>
    <property type="match status" value="1"/>
</dbReference>
<evidence type="ECO:0000256" key="1">
    <source>
        <dbReference type="ARBA" id="ARBA00008324"/>
    </source>
</evidence>
<evidence type="ECO:0000256" key="2">
    <source>
        <dbReference type="ARBA" id="ARBA00022801"/>
    </source>
</evidence>
<gene>
    <name evidence="4" type="ORF">FB458_1814</name>
</gene>
<evidence type="ECO:0000259" key="3">
    <source>
        <dbReference type="Pfam" id="PF03061"/>
    </source>
</evidence>
<dbReference type="AlphaFoldDB" id="A0A542E049"/>
<evidence type="ECO:0000313" key="4">
    <source>
        <dbReference type="EMBL" id="TQJ08722.1"/>
    </source>
</evidence>
<dbReference type="SUPFAM" id="SSF54637">
    <property type="entry name" value="Thioesterase/thiol ester dehydrase-isomerase"/>
    <property type="match status" value="1"/>
</dbReference>
<feature type="domain" description="Thioesterase" evidence="3">
    <location>
        <begin position="44"/>
        <end position="121"/>
    </location>
</feature>
<comment type="similarity">
    <text evidence="1">Belongs to the thioesterase PaaI family.</text>
</comment>
<dbReference type="InterPro" id="IPR006683">
    <property type="entry name" value="Thioestr_dom"/>
</dbReference>
<dbReference type="Gene3D" id="3.10.129.10">
    <property type="entry name" value="Hotdog Thioesterase"/>
    <property type="match status" value="1"/>
</dbReference>
<dbReference type="InterPro" id="IPR003736">
    <property type="entry name" value="PAAI_dom"/>
</dbReference>
<dbReference type="PANTHER" id="PTHR43240">
    <property type="entry name" value="1,4-DIHYDROXY-2-NAPHTHOYL-COA THIOESTERASE 1"/>
    <property type="match status" value="1"/>
</dbReference>
<organism evidence="4 5">
    <name type="scientific">Lapillicoccus jejuensis</name>
    <dbReference type="NCBI Taxonomy" id="402171"/>
    <lineage>
        <taxon>Bacteria</taxon>
        <taxon>Bacillati</taxon>
        <taxon>Actinomycetota</taxon>
        <taxon>Actinomycetes</taxon>
        <taxon>Micrococcales</taxon>
        <taxon>Intrasporangiaceae</taxon>
        <taxon>Lapillicoccus</taxon>
    </lineage>
</organism>
<dbReference type="PANTHER" id="PTHR43240:SF5">
    <property type="entry name" value="1,4-DIHYDROXY-2-NAPHTHOYL-COA THIOESTERASE 1"/>
    <property type="match status" value="1"/>
</dbReference>
<dbReference type="OrthoDB" id="9798208at2"/>
<dbReference type="RefSeq" id="WP_141848202.1">
    <property type="nucleotide sequence ID" value="NZ_BAAAPR010000004.1"/>
</dbReference>
<dbReference type="NCBIfam" id="TIGR00369">
    <property type="entry name" value="unchar_dom_1"/>
    <property type="match status" value="1"/>
</dbReference>
<keyword evidence="2" id="KW-0378">Hydrolase</keyword>
<dbReference type="EMBL" id="VFMN01000001">
    <property type="protein sequence ID" value="TQJ08722.1"/>
    <property type="molecule type" value="Genomic_DNA"/>
</dbReference>
<dbReference type="Pfam" id="PF03061">
    <property type="entry name" value="4HBT"/>
    <property type="match status" value="1"/>
</dbReference>
<name>A0A542E049_9MICO</name>
<dbReference type="GO" id="GO:0061522">
    <property type="term" value="F:1,4-dihydroxy-2-naphthoyl-CoA thioesterase activity"/>
    <property type="evidence" value="ECO:0007669"/>
    <property type="project" value="TreeGrafter"/>
</dbReference>
<evidence type="ECO:0000313" key="5">
    <source>
        <dbReference type="Proteomes" id="UP000317893"/>
    </source>
</evidence>
<protein>
    <submittedName>
        <fullName evidence="4">Uncharacterized protein (TIGR00369 family)</fullName>
    </submittedName>
</protein>